<evidence type="ECO:0000256" key="5">
    <source>
        <dbReference type="ARBA" id="ARBA00023002"/>
    </source>
</evidence>
<dbReference type="PANTHER" id="PTHR30004:SF6">
    <property type="entry name" value="D-THREONATE 4-PHOSPHATE DEHYDROGENASE"/>
    <property type="match status" value="1"/>
</dbReference>
<dbReference type="SUPFAM" id="SSF53659">
    <property type="entry name" value="Isocitrate/Isopropylmalate dehydrogenase-like"/>
    <property type="match status" value="1"/>
</dbReference>
<proteinExistence type="inferred from homology"/>
<dbReference type="PANTHER" id="PTHR30004">
    <property type="entry name" value="4-HYDROXYTHREONINE-4-PHOSPHATE DEHYDROGENASE"/>
    <property type="match status" value="1"/>
</dbReference>
<dbReference type="AlphaFoldDB" id="A0A926HNS6"/>
<dbReference type="Pfam" id="PF04166">
    <property type="entry name" value="PdxA"/>
    <property type="match status" value="1"/>
</dbReference>
<keyword evidence="8" id="KW-1185">Reference proteome</keyword>
<dbReference type="EC" id="1.1.1.262" evidence="7"/>
<sequence>MGDPAGVGPEITVKALADASLYVCCRPVVFGDMAAIADAVAFTGSHLRIRPVASAREAPGEHGTIDLVDAGLLAPGGWQYGKVDAACGEAAYQYIERAIHAAMRKEIAGVVTGPINKEALNRSGHHYSGHTEIFADLTGSKHYAMVLSTDTLRVIHVTTHVSLRDACDRLTRDRVLEVIRLAQEACRLFGIASPRIAVAGLNPHCSENGLFGHEEAESIEPAVQAAKAEGICAEGPLPPDSVFVRAVAGEFDIVVAMYHDQGHIPLKLTGFRLDPKTGAYTAMGGINSTVGLPIIRTSVDHGTAFDRAGKNLANPQSMTDAIRLAVQMAHVRAERNAECR</sequence>
<evidence type="ECO:0000256" key="4">
    <source>
        <dbReference type="ARBA" id="ARBA00022723"/>
    </source>
</evidence>
<keyword evidence="6" id="KW-0520">NAD</keyword>
<dbReference type="GO" id="GO:0051287">
    <property type="term" value="F:NAD binding"/>
    <property type="evidence" value="ECO:0007669"/>
    <property type="project" value="InterPro"/>
</dbReference>
<dbReference type="Gene3D" id="3.40.718.10">
    <property type="entry name" value="Isopropylmalate Dehydrogenase"/>
    <property type="match status" value="1"/>
</dbReference>
<protein>
    <submittedName>
        <fullName evidence="7">4-hydroxythreonine-4-phosphate dehydrogenase PdxA</fullName>
        <ecNumber evidence="7">1.1.1.262</ecNumber>
    </submittedName>
</protein>
<evidence type="ECO:0000256" key="1">
    <source>
        <dbReference type="ARBA" id="ARBA00001968"/>
    </source>
</evidence>
<keyword evidence="4" id="KW-0479">Metal-binding</keyword>
<name>A0A926HNS6_9FIRM</name>
<comment type="subunit">
    <text evidence="3">Homodimer.</text>
</comment>
<dbReference type="NCBIfam" id="TIGR00557">
    <property type="entry name" value="pdxA"/>
    <property type="match status" value="1"/>
</dbReference>
<comment type="similarity">
    <text evidence="2">Belongs to the PdxA family. PdxA2 subfamily.</text>
</comment>
<comment type="caution">
    <text evidence="7">The sequence shown here is derived from an EMBL/GenBank/DDBJ whole genome shotgun (WGS) entry which is preliminary data.</text>
</comment>
<accession>A0A926HNS6</accession>
<evidence type="ECO:0000256" key="3">
    <source>
        <dbReference type="ARBA" id="ARBA00011738"/>
    </source>
</evidence>
<evidence type="ECO:0000313" key="8">
    <source>
        <dbReference type="Proteomes" id="UP000651482"/>
    </source>
</evidence>
<keyword evidence="5 7" id="KW-0560">Oxidoreductase</keyword>
<evidence type="ECO:0000256" key="2">
    <source>
        <dbReference type="ARBA" id="ARBA00009464"/>
    </source>
</evidence>
<evidence type="ECO:0000256" key="6">
    <source>
        <dbReference type="ARBA" id="ARBA00023027"/>
    </source>
</evidence>
<dbReference type="GO" id="GO:0046872">
    <property type="term" value="F:metal ion binding"/>
    <property type="evidence" value="ECO:0007669"/>
    <property type="project" value="UniProtKB-KW"/>
</dbReference>
<dbReference type="EMBL" id="JACRSN010000018">
    <property type="protein sequence ID" value="MBC8534512.1"/>
    <property type="molecule type" value="Genomic_DNA"/>
</dbReference>
<comment type="cofactor">
    <cofactor evidence="1">
        <name>a divalent metal cation</name>
        <dbReference type="ChEBI" id="CHEBI:60240"/>
    </cofactor>
</comment>
<evidence type="ECO:0000313" key="7">
    <source>
        <dbReference type="EMBL" id="MBC8534512.1"/>
    </source>
</evidence>
<reference evidence="7" key="1">
    <citation type="submission" date="2020-08" db="EMBL/GenBank/DDBJ databases">
        <title>Genome public.</title>
        <authorList>
            <person name="Liu C."/>
            <person name="Sun Q."/>
        </authorList>
    </citation>
    <scope>NUCLEOTIDE SEQUENCE</scope>
    <source>
        <strain evidence="7">NSJ-40</strain>
    </source>
</reference>
<organism evidence="7 8">
    <name type="scientific">Yeguia hominis</name>
    <dbReference type="NCBI Taxonomy" id="2763662"/>
    <lineage>
        <taxon>Bacteria</taxon>
        <taxon>Bacillati</taxon>
        <taxon>Bacillota</taxon>
        <taxon>Clostridia</taxon>
        <taxon>Eubacteriales</taxon>
        <taxon>Yeguiaceae</taxon>
        <taxon>Yeguia</taxon>
    </lineage>
</organism>
<dbReference type="InterPro" id="IPR005255">
    <property type="entry name" value="PdxA_fam"/>
</dbReference>
<dbReference type="GO" id="GO:0050570">
    <property type="term" value="F:4-hydroxythreonine-4-phosphate dehydrogenase activity"/>
    <property type="evidence" value="ECO:0007669"/>
    <property type="project" value="UniProtKB-EC"/>
</dbReference>
<gene>
    <name evidence="7" type="primary">pdxA</name>
    <name evidence="7" type="ORF">IAG03_11050</name>
</gene>
<dbReference type="Proteomes" id="UP000651482">
    <property type="component" value="Unassembled WGS sequence"/>
</dbReference>